<keyword evidence="2" id="KW-0812">Transmembrane</keyword>
<feature type="transmembrane region" description="Helical" evidence="2">
    <location>
        <begin position="6"/>
        <end position="26"/>
    </location>
</feature>
<sequence>MNNGSFDIASVLTFVLTVIPALYKLLHPLIQAKIDTEKDEQTKQKLEIADNLAKAGVAEMAVMQDMSATDRKKEAINFVINHMDDLGKTISEGAASAKVESAYQNYKNNIGGDIHRPIEPTEVAADPDPVKDGE</sequence>
<protein>
    <recommendedName>
        <fullName evidence="5">Phage holin</fullName>
    </recommendedName>
</protein>
<dbReference type="OrthoDB" id="2293934at2"/>
<evidence type="ECO:0000256" key="2">
    <source>
        <dbReference type="SAM" id="Phobius"/>
    </source>
</evidence>
<evidence type="ECO:0000256" key="1">
    <source>
        <dbReference type="SAM" id="MobiDB-lite"/>
    </source>
</evidence>
<dbReference type="KEGG" id="lcu:PL11_007495"/>
<dbReference type="AlphaFoldDB" id="A0A1S6QJJ2"/>
<keyword evidence="2" id="KW-1133">Transmembrane helix</keyword>
<name>A0A1S6QJJ2_9LACO</name>
<accession>A0A1S6QJJ2</accession>
<evidence type="ECO:0000313" key="3">
    <source>
        <dbReference type="EMBL" id="AQW21766.1"/>
    </source>
</evidence>
<reference evidence="3 4" key="1">
    <citation type="journal article" date="2015" name="Genome Announc.">
        <title>Genome Sequence of Lactobacillus curieae CCTCC M 2011381T, a Novel Producer of Gamma-aminobutyric Acid.</title>
        <authorList>
            <person name="Wang Y."/>
            <person name="Wang Y."/>
            <person name="Lang C."/>
            <person name="Wei D."/>
            <person name="Xu P."/>
            <person name="Xie J."/>
        </authorList>
    </citation>
    <scope>NUCLEOTIDE SEQUENCE [LARGE SCALE GENOMIC DNA]</scope>
    <source>
        <strain evidence="3 4">CCTCC M 2011381</strain>
    </source>
</reference>
<feature type="region of interest" description="Disordered" evidence="1">
    <location>
        <begin position="110"/>
        <end position="134"/>
    </location>
</feature>
<dbReference type="RefSeq" id="WP_052127800.1">
    <property type="nucleotide sequence ID" value="NZ_CP018906.1"/>
</dbReference>
<gene>
    <name evidence="3" type="ORF">PL11_007495</name>
</gene>
<proteinExistence type="predicted"/>
<dbReference type="EMBL" id="CP018906">
    <property type="protein sequence ID" value="AQW21766.1"/>
    <property type="molecule type" value="Genomic_DNA"/>
</dbReference>
<dbReference type="Proteomes" id="UP000030361">
    <property type="component" value="Chromosome"/>
</dbReference>
<keyword evidence="2" id="KW-0472">Membrane</keyword>
<organism evidence="3 4">
    <name type="scientific">Lentilactobacillus curieae</name>
    <dbReference type="NCBI Taxonomy" id="1138822"/>
    <lineage>
        <taxon>Bacteria</taxon>
        <taxon>Bacillati</taxon>
        <taxon>Bacillota</taxon>
        <taxon>Bacilli</taxon>
        <taxon>Lactobacillales</taxon>
        <taxon>Lactobacillaceae</taxon>
        <taxon>Lentilactobacillus</taxon>
    </lineage>
</organism>
<keyword evidence="4" id="KW-1185">Reference proteome</keyword>
<evidence type="ECO:0000313" key="4">
    <source>
        <dbReference type="Proteomes" id="UP000030361"/>
    </source>
</evidence>
<evidence type="ECO:0008006" key="5">
    <source>
        <dbReference type="Google" id="ProtNLM"/>
    </source>
</evidence>